<gene>
    <name evidence="1" type="ORF">OB919_17415</name>
</gene>
<comment type="caution">
    <text evidence="1">The sequence shown here is derived from an EMBL/GenBank/DDBJ whole genome shotgun (WGS) entry which is preliminary data.</text>
</comment>
<organism evidence="1 2">
    <name type="scientific">Natronosalvus hydrolyticus</name>
    <dbReference type="NCBI Taxonomy" id="2979988"/>
    <lineage>
        <taxon>Archaea</taxon>
        <taxon>Methanobacteriati</taxon>
        <taxon>Methanobacteriota</taxon>
        <taxon>Stenosarchaea group</taxon>
        <taxon>Halobacteria</taxon>
        <taxon>Halobacteriales</taxon>
        <taxon>Natrialbaceae</taxon>
        <taxon>Natronosalvus</taxon>
    </lineage>
</organism>
<dbReference type="EMBL" id="JAOPJZ010000021">
    <property type="protein sequence ID" value="MCU4753740.1"/>
    <property type="molecule type" value="Genomic_DNA"/>
</dbReference>
<dbReference type="RefSeq" id="WP_342810049.1">
    <property type="nucleotide sequence ID" value="NZ_JAOPJZ010000021.1"/>
</dbReference>
<evidence type="ECO:0000313" key="2">
    <source>
        <dbReference type="Proteomes" id="UP001321047"/>
    </source>
</evidence>
<evidence type="ECO:0000313" key="1">
    <source>
        <dbReference type="EMBL" id="MCU4753740.1"/>
    </source>
</evidence>
<dbReference type="AlphaFoldDB" id="A0AAP2ZBJ7"/>
<accession>A0AAP2ZBJ7</accession>
<proteinExistence type="predicted"/>
<keyword evidence="2" id="KW-1185">Reference proteome</keyword>
<reference evidence="1 2" key="1">
    <citation type="submission" date="2022-09" db="EMBL/GenBank/DDBJ databases">
        <title>Enrichment on poylsaccharides allowed isolation of novel metabolic and taxonomic groups of Haloarchaea.</title>
        <authorList>
            <person name="Sorokin D.Y."/>
            <person name="Elcheninov A.G."/>
            <person name="Khizhniak T.V."/>
            <person name="Kolganova T.V."/>
            <person name="Kublanov I.V."/>
        </authorList>
    </citation>
    <scope>NUCLEOTIDE SEQUENCE [LARGE SCALE GENOMIC DNA]</scope>
    <source>
        <strain evidence="1 2">AArc-curdl1</strain>
    </source>
</reference>
<name>A0AAP2ZBJ7_9EURY</name>
<sequence length="108" mass="12362">METTIVEYDGRMLARLEDDDRVFEVTFDTIEPTDVTLRFIRDDDRVGSIYNDDGTERTMARLSTARDGTDFISVEVPKEFVAELLESASETGRITDETSLEGYRLRVL</sequence>
<protein>
    <submittedName>
        <fullName evidence="1">Uncharacterized protein</fullName>
    </submittedName>
</protein>
<dbReference type="Proteomes" id="UP001321047">
    <property type="component" value="Unassembled WGS sequence"/>
</dbReference>